<dbReference type="InterPro" id="IPR018719">
    <property type="entry name" value="DUF2243_membrane"/>
</dbReference>
<evidence type="ECO:0000313" key="3">
    <source>
        <dbReference type="Proteomes" id="UP000586918"/>
    </source>
</evidence>
<dbReference type="Proteomes" id="UP000586918">
    <property type="component" value="Unassembled WGS sequence"/>
</dbReference>
<dbReference type="EMBL" id="JAAXKZ010000117">
    <property type="protein sequence ID" value="NMH94547.1"/>
    <property type="molecule type" value="Genomic_DNA"/>
</dbReference>
<evidence type="ECO:0000313" key="2">
    <source>
        <dbReference type="EMBL" id="NMH94547.1"/>
    </source>
</evidence>
<organism evidence="2 3">
    <name type="scientific">Pseudonocardia bannensis</name>
    <dbReference type="NCBI Taxonomy" id="630973"/>
    <lineage>
        <taxon>Bacteria</taxon>
        <taxon>Bacillati</taxon>
        <taxon>Actinomycetota</taxon>
        <taxon>Actinomycetes</taxon>
        <taxon>Pseudonocardiales</taxon>
        <taxon>Pseudonocardiaceae</taxon>
        <taxon>Pseudonocardia</taxon>
    </lineage>
</organism>
<dbReference type="AlphaFoldDB" id="A0A848DP09"/>
<reference evidence="2 3" key="1">
    <citation type="submission" date="2020-04" db="EMBL/GenBank/DDBJ databases">
        <authorList>
            <person name="Klaysubun C."/>
            <person name="Duangmal K."/>
            <person name="Lipun K."/>
        </authorList>
    </citation>
    <scope>NUCLEOTIDE SEQUENCE [LARGE SCALE GENOMIC DNA]</scope>
    <source>
        <strain evidence="2 3">DSM 45300</strain>
    </source>
</reference>
<feature type="transmembrane region" description="Helical" evidence="1">
    <location>
        <begin position="131"/>
        <end position="151"/>
    </location>
</feature>
<accession>A0A848DP09</accession>
<sequence>MTGRAAGRSGGIAVPATVLGAGLGGFVDGILLHQLLQWHHMFSSVDPPDTVPSLQMNTVGDGLFHTVTWLCVLIGLGLLYARVTSSRGRLWSSRALWGWVLVGWGLFNLVEGIICHHVFGIHHVRHGPNQLWWDLGFLALGAVLVVGGWLLQRSGRPVDLCAERVASPSPR</sequence>
<keyword evidence="3" id="KW-1185">Reference proteome</keyword>
<dbReference type="Pfam" id="PF10002">
    <property type="entry name" value="DUF2243"/>
    <property type="match status" value="1"/>
</dbReference>
<keyword evidence="1" id="KW-0812">Transmembrane</keyword>
<comment type="caution">
    <text evidence="2">The sequence shown here is derived from an EMBL/GenBank/DDBJ whole genome shotgun (WGS) entry which is preliminary data.</text>
</comment>
<proteinExistence type="predicted"/>
<feature type="transmembrane region" description="Helical" evidence="1">
    <location>
        <begin position="95"/>
        <end position="119"/>
    </location>
</feature>
<gene>
    <name evidence="2" type="ORF">HF519_23815</name>
</gene>
<evidence type="ECO:0000256" key="1">
    <source>
        <dbReference type="SAM" id="Phobius"/>
    </source>
</evidence>
<protein>
    <submittedName>
        <fullName evidence="2">DUF2243 domain-containing protein</fullName>
    </submittedName>
</protein>
<feature type="transmembrane region" description="Helical" evidence="1">
    <location>
        <begin position="62"/>
        <end position="83"/>
    </location>
</feature>
<keyword evidence="1" id="KW-1133">Transmembrane helix</keyword>
<keyword evidence="1" id="KW-0472">Membrane</keyword>
<name>A0A848DP09_9PSEU</name>
<feature type="transmembrane region" description="Helical" evidence="1">
    <location>
        <begin position="12"/>
        <end position="36"/>
    </location>
</feature>